<name>A0ABY7A4X4_9PSED</name>
<protein>
    <submittedName>
        <fullName evidence="2">DUF2790 domain-containing protein</fullName>
    </submittedName>
</protein>
<accession>A0ABY7A4X4</accession>
<reference evidence="2" key="1">
    <citation type="submission" date="2022-11" db="EMBL/GenBank/DDBJ databases">
        <title>Pseudomonas triclosanedens sp. nov., a triclosan degrader isolated from activated sludge.</title>
        <authorList>
            <person name="Yin Y."/>
            <person name="Lu Z."/>
        </authorList>
    </citation>
    <scope>NUCLEOTIDE SEQUENCE</scope>
    <source>
        <strain evidence="2">ZM23</strain>
    </source>
</reference>
<dbReference type="InterPro" id="IPR021245">
    <property type="entry name" value="DUF2790"/>
</dbReference>
<organism evidence="2 3">
    <name type="scientific">Pseudomonas triclosanedens</name>
    <dbReference type="NCBI Taxonomy" id="2961893"/>
    <lineage>
        <taxon>Bacteria</taxon>
        <taxon>Pseudomonadati</taxon>
        <taxon>Pseudomonadota</taxon>
        <taxon>Gammaproteobacteria</taxon>
        <taxon>Pseudomonadales</taxon>
        <taxon>Pseudomonadaceae</taxon>
        <taxon>Pseudomonas</taxon>
    </lineage>
</organism>
<evidence type="ECO:0000313" key="3">
    <source>
        <dbReference type="Proteomes" id="UP001163624"/>
    </source>
</evidence>
<gene>
    <name evidence="2" type="ORF">OU419_13095</name>
</gene>
<feature type="signal peptide" evidence="1">
    <location>
        <begin position="1"/>
        <end position="19"/>
    </location>
</feature>
<keyword evidence="3" id="KW-1185">Reference proteome</keyword>
<proteinExistence type="predicted"/>
<feature type="chain" id="PRO_5045229258" evidence="1">
    <location>
        <begin position="20"/>
        <end position="77"/>
    </location>
</feature>
<dbReference type="Pfam" id="PF10976">
    <property type="entry name" value="DUF2790"/>
    <property type="match status" value="1"/>
</dbReference>
<dbReference type="Proteomes" id="UP001163624">
    <property type="component" value="Chromosome"/>
</dbReference>
<dbReference type="PROSITE" id="PS51257">
    <property type="entry name" value="PROKAR_LIPOPROTEIN"/>
    <property type="match status" value="1"/>
</dbReference>
<evidence type="ECO:0000256" key="1">
    <source>
        <dbReference type="SAM" id="SignalP"/>
    </source>
</evidence>
<evidence type="ECO:0000313" key="2">
    <source>
        <dbReference type="EMBL" id="WAI52138.1"/>
    </source>
</evidence>
<keyword evidence="1" id="KW-0732">Signal</keyword>
<sequence>MKSILFAIPAALMSCAAFADQAPVYRYGMPLDVARVISIEQPNERCEVSLATMTYADSQGQVHAVRYLRQTQMCSDN</sequence>
<dbReference type="EMBL" id="CP113432">
    <property type="protein sequence ID" value="WAI52138.1"/>
    <property type="molecule type" value="Genomic_DNA"/>
</dbReference>
<dbReference type="RefSeq" id="WP_254474556.1">
    <property type="nucleotide sequence ID" value="NZ_CP113432.1"/>
</dbReference>
<dbReference type="Gene3D" id="2.30.140.50">
    <property type="entry name" value="Protein of unknown function DUF2790"/>
    <property type="match status" value="1"/>
</dbReference>